<dbReference type="Proteomes" id="UP000192582">
    <property type="component" value="Unassembled WGS sequence"/>
</dbReference>
<evidence type="ECO:0000313" key="1">
    <source>
        <dbReference type="EMBL" id="SMB78833.1"/>
    </source>
</evidence>
<name>A0A1W1UCS3_9DEIO</name>
<dbReference type="EMBL" id="FWWU01000003">
    <property type="protein sequence ID" value="SMB78833.1"/>
    <property type="molecule type" value="Genomic_DNA"/>
</dbReference>
<accession>A0A1W1UCS3</accession>
<dbReference type="RefSeq" id="WP_139806390.1">
    <property type="nucleotide sequence ID" value="NZ_FWWU01000003.1"/>
</dbReference>
<sequence>MSSSPCPLSVEEHLRQLQRVYGPLGPAFAAEELQCSLEAAALHLYGSQVDEHCWVSLADMVRLCGADKDRLKRWVQGGQIPRIQRRGQGRGRPLLIRLTHARQYLNLHPAHAAETPFPLWEYLPRFTEQAPQRREPARPTRVQTVDLDWQLARRAAWPMTPQRLADAVYGGRSAGKLRRARRLLGLWETQGRVTCFARGLYDLVRPALVLRPEGYGRRALPLEDLKRLRTYHPEITHWQNGSLAAAWRSYSRLYGEARLPVFDRREPSLLEYLMVRQLHPEVGELRLDAQYEALCREVVFYRLVAAPVQEPVGKKSPAVTVANIEAGLIDFKALAELTRRKMQRGPGKGHDQGGAASP</sequence>
<organism evidence="1 2">
    <name type="scientific">Deinococcus hopiensis KR-140</name>
    <dbReference type="NCBI Taxonomy" id="695939"/>
    <lineage>
        <taxon>Bacteria</taxon>
        <taxon>Thermotogati</taxon>
        <taxon>Deinococcota</taxon>
        <taxon>Deinococci</taxon>
        <taxon>Deinococcales</taxon>
        <taxon>Deinococcaceae</taxon>
        <taxon>Deinococcus</taxon>
    </lineage>
</organism>
<reference evidence="1 2" key="1">
    <citation type="submission" date="2017-04" db="EMBL/GenBank/DDBJ databases">
        <authorList>
            <person name="Afonso C.L."/>
            <person name="Miller P.J."/>
            <person name="Scott M.A."/>
            <person name="Spackman E."/>
            <person name="Goraichik I."/>
            <person name="Dimitrov K.M."/>
            <person name="Suarez D.L."/>
            <person name="Swayne D.E."/>
        </authorList>
    </citation>
    <scope>NUCLEOTIDE SEQUENCE [LARGE SCALE GENOMIC DNA]</scope>
    <source>
        <strain evidence="1 2">KR-140</strain>
    </source>
</reference>
<evidence type="ECO:0000313" key="2">
    <source>
        <dbReference type="Proteomes" id="UP000192582"/>
    </source>
</evidence>
<keyword evidence="2" id="KW-1185">Reference proteome</keyword>
<dbReference type="OrthoDB" id="71111at2"/>
<proteinExistence type="predicted"/>
<dbReference type="AlphaFoldDB" id="A0A1W1UCS3"/>
<evidence type="ECO:0008006" key="3">
    <source>
        <dbReference type="Google" id="ProtNLM"/>
    </source>
</evidence>
<gene>
    <name evidence="1" type="ORF">SAMN00790413_05653</name>
</gene>
<protein>
    <recommendedName>
        <fullName evidence="3">Helix-turn-helix domain-containing protein</fullName>
    </recommendedName>
</protein>